<comment type="similarity">
    <text evidence="1 4 7">Belongs to the aldehyde dehydrogenase family.</text>
</comment>
<dbReference type="EMBL" id="FTMN01000002">
    <property type="protein sequence ID" value="SIQ16363.1"/>
    <property type="molecule type" value="Genomic_DNA"/>
</dbReference>
<dbReference type="PANTHER" id="PTHR43570">
    <property type="entry name" value="ALDEHYDE DEHYDROGENASE"/>
    <property type="match status" value="1"/>
</dbReference>
<keyword evidence="3" id="KW-0520">NAD</keyword>
<dbReference type="AlphaFoldDB" id="A0A1N6QIA3"/>
<evidence type="ECO:0000256" key="2">
    <source>
        <dbReference type="ARBA" id="ARBA00023002"/>
    </source>
</evidence>
<evidence type="ECO:0000313" key="9">
    <source>
        <dbReference type="EMBL" id="SIQ16363.1"/>
    </source>
</evidence>
<dbReference type="Gene3D" id="3.40.605.10">
    <property type="entry name" value="Aldehyde Dehydrogenase, Chain A, domain 1"/>
    <property type="match status" value="1"/>
</dbReference>
<evidence type="ECO:0000256" key="3">
    <source>
        <dbReference type="ARBA" id="ARBA00023027"/>
    </source>
</evidence>
<dbReference type="InterPro" id="IPR029510">
    <property type="entry name" value="Ald_DH_CS_GLU"/>
</dbReference>
<dbReference type="STRING" id="49186.SAMN05421647_102527"/>
<sequence length="480" mass="52763">MTHADHAAIAQLEDVFQQQKAAYLKHSHPTLAERREWLQAIPGMILGNAKRLAEALNSDYGYHPELMTYAHDVVSVAARAQYAEKMLEEWTARDYREVEPHIYGSSKAYIEYQPKGVIGNMPAWNFPVELTVGPLCEMLAAGNRAIIKPSEQTPAVGEVLEEIIGATFDRERVAVVNGGIDLAKHFSAMQWDHLLYTGSTNIGREVMMNAAKNLVPVTLELGGKNPTVFTEEALTPENIRSMVGIKMTKNGQLCINVDHCYVPAGSVDRFVNLVKDFVESSVGDYTQAPQICSVINTRQFDRLGSYLDEARQQGTQVIELGSAAERGDESSPSRMPLTLVINSQQDSLLGRNEVFGPILPIYTYTEFDQVITSIQSGDRPLGIYIFSDQQELVDKLRLNTSSGGFCVNAAALQGAQETMGFGGVGKSGMGRHHGVEGFREFSNPRGCMEMAKDANLDLIMSPHGEVTREFLKQATGGLLS</sequence>
<dbReference type="InterPro" id="IPR012394">
    <property type="entry name" value="Aldehyde_DH_NAD(P)"/>
</dbReference>
<keyword evidence="2 4" id="KW-0560">Oxidoreductase</keyword>
<dbReference type="PIRSF" id="PIRSF036492">
    <property type="entry name" value="ALDH"/>
    <property type="match status" value="1"/>
</dbReference>
<dbReference type="RefSeq" id="WP_076462048.1">
    <property type="nucleotide sequence ID" value="NZ_FTMN01000002.1"/>
</dbReference>
<protein>
    <recommendedName>
        <fullName evidence="4">Aldehyde dehydrogenase</fullName>
    </recommendedName>
</protein>
<organism evidence="9 10">
    <name type="scientific">Marinobacterium stanieri</name>
    <dbReference type="NCBI Taxonomy" id="49186"/>
    <lineage>
        <taxon>Bacteria</taxon>
        <taxon>Pseudomonadati</taxon>
        <taxon>Pseudomonadota</taxon>
        <taxon>Gammaproteobacteria</taxon>
        <taxon>Oceanospirillales</taxon>
        <taxon>Oceanospirillaceae</taxon>
        <taxon>Marinobacterium</taxon>
    </lineage>
</organism>
<dbReference type="Pfam" id="PF00171">
    <property type="entry name" value="Aldedh"/>
    <property type="match status" value="1"/>
</dbReference>
<evidence type="ECO:0000256" key="7">
    <source>
        <dbReference type="RuleBase" id="RU003345"/>
    </source>
</evidence>
<feature type="active site" evidence="5">
    <location>
        <position position="254"/>
    </location>
</feature>
<accession>A0A1N6QIA3</accession>
<dbReference type="PANTHER" id="PTHR43570:SF20">
    <property type="entry name" value="ALDEHYDE DEHYDROGENASE ALDX-RELATED"/>
    <property type="match status" value="1"/>
</dbReference>
<dbReference type="GO" id="GO:0006081">
    <property type="term" value="P:aldehyde metabolic process"/>
    <property type="evidence" value="ECO:0007669"/>
    <property type="project" value="InterPro"/>
</dbReference>
<dbReference type="Proteomes" id="UP000186895">
    <property type="component" value="Unassembled WGS sequence"/>
</dbReference>
<dbReference type="InterPro" id="IPR016163">
    <property type="entry name" value="Ald_DH_C"/>
</dbReference>
<feature type="active site" evidence="5 6">
    <location>
        <position position="220"/>
    </location>
</feature>
<dbReference type="InterPro" id="IPR016161">
    <property type="entry name" value="Ald_DH/histidinol_DH"/>
</dbReference>
<feature type="domain" description="Aldehyde dehydrogenase" evidence="8">
    <location>
        <begin position="5"/>
        <end position="443"/>
    </location>
</feature>
<dbReference type="GO" id="GO:0004029">
    <property type="term" value="F:aldehyde dehydrogenase (NAD+) activity"/>
    <property type="evidence" value="ECO:0007669"/>
    <property type="project" value="TreeGrafter"/>
</dbReference>
<dbReference type="GO" id="GO:0005737">
    <property type="term" value="C:cytoplasm"/>
    <property type="evidence" value="ECO:0007669"/>
    <property type="project" value="TreeGrafter"/>
</dbReference>
<evidence type="ECO:0000256" key="5">
    <source>
        <dbReference type="PIRSR" id="PIRSR036492-1"/>
    </source>
</evidence>
<evidence type="ECO:0000256" key="1">
    <source>
        <dbReference type="ARBA" id="ARBA00009986"/>
    </source>
</evidence>
<keyword evidence="10" id="KW-1185">Reference proteome</keyword>
<dbReference type="PROSITE" id="PS00687">
    <property type="entry name" value="ALDEHYDE_DEHYDR_GLU"/>
    <property type="match status" value="1"/>
</dbReference>
<dbReference type="InterPro" id="IPR016162">
    <property type="entry name" value="Ald_DH_N"/>
</dbReference>
<proteinExistence type="inferred from homology"/>
<dbReference type="eggNOG" id="COG1012">
    <property type="taxonomic scope" value="Bacteria"/>
</dbReference>
<dbReference type="SUPFAM" id="SSF53720">
    <property type="entry name" value="ALDH-like"/>
    <property type="match status" value="1"/>
</dbReference>
<dbReference type="Gene3D" id="3.40.309.10">
    <property type="entry name" value="Aldehyde Dehydrogenase, Chain A, domain 2"/>
    <property type="match status" value="1"/>
</dbReference>
<gene>
    <name evidence="9" type="ORF">SAMN05421647_102527</name>
</gene>
<evidence type="ECO:0000313" key="10">
    <source>
        <dbReference type="Proteomes" id="UP000186895"/>
    </source>
</evidence>
<reference evidence="10" key="1">
    <citation type="submission" date="2017-01" db="EMBL/GenBank/DDBJ databases">
        <authorList>
            <person name="Varghese N."/>
            <person name="Submissions S."/>
        </authorList>
    </citation>
    <scope>NUCLEOTIDE SEQUENCE [LARGE SCALE GENOMIC DNA]</scope>
    <source>
        <strain evidence="10">DSM 7027</strain>
    </source>
</reference>
<evidence type="ECO:0000259" key="8">
    <source>
        <dbReference type="Pfam" id="PF00171"/>
    </source>
</evidence>
<dbReference type="InterPro" id="IPR015590">
    <property type="entry name" value="Aldehyde_DH_dom"/>
</dbReference>
<name>A0A1N6QIA3_9GAMM</name>
<evidence type="ECO:0000256" key="6">
    <source>
        <dbReference type="PROSITE-ProRule" id="PRU10007"/>
    </source>
</evidence>
<evidence type="ECO:0000256" key="4">
    <source>
        <dbReference type="PIRNR" id="PIRNR036492"/>
    </source>
</evidence>